<organism evidence="1 2">
    <name type="scientific">Mesorhizobium captivum</name>
    <dbReference type="NCBI Taxonomy" id="3072319"/>
    <lineage>
        <taxon>Bacteria</taxon>
        <taxon>Pseudomonadati</taxon>
        <taxon>Pseudomonadota</taxon>
        <taxon>Alphaproteobacteria</taxon>
        <taxon>Hyphomicrobiales</taxon>
        <taxon>Phyllobacteriaceae</taxon>
        <taxon>Mesorhizobium</taxon>
    </lineage>
</organism>
<protein>
    <submittedName>
        <fullName evidence="1">CoA transferase subunit A</fullName>
    </submittedName>
</protein>
<dbReference type="PANTHER" id="PTHR43293">
    <property type="entry name" value="ACETATE COA-TRANSFERASE YDIF"/>
    <property type="match status" value="1"/>
</dbReference>
<reference evidence="1 2" key="1">
    <citation type="submission" date="2023-08" db="EMBL/GenBank/DDBJ databases">
        <title>Implementing the SeqCode for naming new Mesorhizobium species isolated from Vachellia karroo root nodules.</title>
        <authorList>
            <person name="Van Lill M."/>
        </authorList>
    </citation>
    <scope>NUCLEOTIDE SEQUENCE [LARGE SCALE GENOMIC DNA]</scope>
    <source>
        <strain evidence="1 2">VK22B</strain>
    </source>
</reference>
<dbReference type="SMART" id="SM00882">
    <property type="entry name" value="CoA_trans"/>
    <property type="match status" value="1"/>
</dbReference>
<keyword evidence="1" id="KW-0808">Transferase</keyword>
<name>A0ABU4ZAQ3_9HYPH</name>
<evidence type="ECO:0000313" key="2">
    <source>
        <dbReference type="Proteomes" id="UP001271249"/>
    </source>
</evidence>
<keyword evidence="2" id="KW-1185">Reference proteome</keyword>
<dbReference type="Pfam" id="PF01144">
    <property type="entry name" value="CoA_trans"/>
    <property type="match status" value="1"/>
</dbReference>
<dbReference type="Gene3D" id="3.40.1080.10">
    <property type="entry name" value="Glutaconate Coenzyme A-transferase"/>
    <property type="match status" value="1"/>
</dbReference>
<dbReference type="InterPro" id="IPR004165">
    <property type="entry name" value="CoA_trans_fam_I"/>
</dbReference>
<gene>
    <name evidence="1" type="ORF">RFN29_32635</name>
</gene>
<comment type="caution">
    <text evidence="1">The sequence shown here is derived from an EMBL/GenBank/DDBJ whole genome shotgun (WGS) entry which is preliminary data.</text>
</comment>
<dbReference type="InterPro" id="IPR037171">
    <property type="entry name" value="NagB/RpiA_transferase-like"/>
</dbReference>
<accession>A0ABU4ZAQ3</accession>
<dbReference type="SUPFAM" id="SSF100950">
    <property type="entry name" value="NagB/RpiA/CoA transferase-like"/>
    <property type="match status" value="1"/>
</dbReference>
<dbReference type="Proteomes" id="UP001271249">
    <property type="component" value="Unassembled WGS sequence"/>
</dbReference>
<evidence type="ECO:0000313" key="1">
    <source>
        <dbReference type="EMBL" id="MDX8496276.1"/>
    </source>
</evidence>
<dbReference type="GO" id="GO:0016740">
    <property type="term" value="F:transferase activity"/>
    <property type="evidence" value="ECO:0007669"/>
    <property type="project" value="UniProtKB-KW"/>
</dbReference>
<sequence length="285" mass="31078">MAKFCPLGEALAGNLFNGDSVAFEGFTHLIPYAAAHEAIRQGFRDLTLIRMTPDLIYDQMIGMGMARKIVFSYVGNPGVGLLRRARDAIENGFPRAIEVEEHSHAGMANAYEAGAAGLPCAVFRGYRGAGLAAVNPNIRSVTCPFTGELLAAVPALRPDVSFIHAQKADRKGNVLVEGIIGIQKEAVLAARRAVVTVEEVVDNFDDLHPNLTLLPSWTIAAISVVPGGSHPSYTHGYYERDNAAYLEWDEIAADRDRFQEWMRKNVLESSADDFAARVEHLRKAA</sequence>
<proteinExistence type="predicted"/>
<dbReference type="EMBL" id="JAVIJC010000056">
    <property type="protein sequence ID" value="MDX8496276.1"/>
    <property type="molecule type" value="Genomic_DNA"/>
</dbReference>
<dbReference type="RefSeq" id="WP_320229977.1">
    <property type="nucleotide sequence ID" value="NZ_JAVIJC010000056.1"/>
</dbReference>
<dbReference type="PANTHER" id="PTHR43293:SF3">
    <property type="entry name" value="CHOLESTEROL RING-CLEAVING HYDROLASE IPDB SUBUNIT"/>
    <property type="match status" value="1"/>
</dbReference>